<evidence type="ECO:0000313" key="2">
    <source>
        <dbReference type="Proteomes" id="UP000000763"/>
    </source>
</evidence>
<dbReference type="AlphaFoldDB" id="Q6Z3V1"/>
<proteinExistence type="predicted"/>
<gene>
    <name evidence="1" type="primary">P0685B06.13</name>
</gene>
<sequence length="113" mass="12747">MWGPHVRAVFLLRPPPRKSPNPSAVSRADFAQIRARFLRLVEGFAAAAGHLRSRRAAASVVAAARRCRQEERRRVRKLGRPFFSAADHRSPLDAVDPNRRAAFSRRRPPSCIL</sequence>
<accession>Q6Z3V1</accession>
<dbReference type="EMBL" id="AP005201">
    <property type="protein sequence ID" value="BAC84094.1"/>
    <property type="molecule type" value="Genomic_DNA"/>
</dbReference>
<reference evidence="2" key="1">
    <citation type="journal article" date="2005" name="Nature">
        <title>The map-based sequence of the rice genome.</title>
        <authorList>
            <consortium name="International rice genome sequencing project (IRGSP)"/>
            <person name="Matsumoto T."/>
            <person name="Wu J."/>
            <person name="Kanamori H."/>
            <person name="Katayose Y."/>
            <person name="Fujisawa M."/>
            <person name="Namiki N."/>
            <person name="Mizuno H."/>
            <person name="Yamamoto K."/>
            <person name="Antonio B.A."/>
            <person name="Baba T."/>
            <person name="Sakata K."/>
            <person name="Nagamura Y."/>
            <person name="Aoki H."/>
            <person name="Arikawa K."/>
            <person name="Arita K."/>
            <person name="Bito T."/>
            <person name="Chiden Y."/>
            <person name="Fujitsuka N."/>
            <person name="Fukunaka R."/>
            <person name="Hamada M."/>
            <person name="Harada C."/>
            <person name="Hayashi A."/>
            <person name="Hijishita S."/>
            <person name="Honda M."/>
            <person name="Hosokawa S."/>
            <person name="Ichikawa Y."/>
            <person name="Idonuma A."/>
            <person name="Iijima M."/>
            <person name="Ikeda M."/>
            <person name="Ikeno M."/>
            <person name="Ito K."/>
            <person name="Ito S."/>
            <person name="Ito T."/>
            <person name="Ito Y."/>
            <person name="Ito Y."/>
            <person name="Iwabuchi A."/>
            <person name="Kamiya K."/>
            <person name="Karasawa W."/>
            <person name="Kurita K."/>
            <person name="Katagiri S."/>
            <person name="Kikuta A."/>
            <person name="Kobayashi H."/>
            <person name="Kobayashi N."/>
            <person name="Machita K."/>
            <person name="Maehara T."/>
            <person name="Masukawa M."/>
            <person name="Mizubayashi T."/>
            <person name="Mukai Y."/>
            <person name="Nagasaki H."/>
            <person name="Nagata Y."/>
            <person name="Naito S."/>
            <person name="Nakashima M."/>
            <person name="Nakama Y."/>
            <person name="Nakamichi Y."/>
            <person name="Nakamura M."/>
            <person name="Meguro A."/>
            <person name="Negishi M."/>
            <person name="Ohta I."/>
            <person name="Ohta T."/>
            <person name="Okamoto M."/>
            <person name="Ono N."/>
            <person name="Saji S."/>
            <person name="Sakaguchi M."/>
            <person name="Sakai K."/>
            <person name="Shibata M."/>
            <person name="Shimokawa T."/>
            <person name="Song J."/>
            <person name="Takazaki Y."/>
            <person name="Terasawa K."/>
            <person name="Tsugane M."/>
            <person name="Tsuji K."/>
            <person name="Ueda S."/>
            <person name="Waki K."/>
            <person name="Yamagata H."/>
            <person name="Yamamoto M."/>
            <person name="Yamamoto S."/>
            <person name="Yamane H."/>
            <person name="Yoshiki S."/>
            <person name="Yoshihara R."/>
            <person name="Yukawa K."/>
            <person name="Zhong H."/>
            <person name="Yano M."/>
            <person name="Yuan Q."/>
            <person name="Ouyang S."/>
            <person name="Liu J."/>
            <person name="Jones K.M."/>
            <person name="Gansberger K."/>
            <person name="Moffat K."/>
            <person name="Hill J."/>
            <person name="Bera J."/>
            <person name="Fadrosh D."/>
            <person name="Jin S."/>
            <person name="Johri S."/>
            <person name="Kim M."/>
            <person name="Overton L."/>
            <person name="Reardon M."/>
            <person name="Tsitrin T."/>
            <person name="Vuong H."/>
            <person name="Weaver B."/>
            <person name="Ciecko A."/>
            <person name="Tallon L."/>
            <person name="Jackson J."/>
            <person name="Pai G."/>
            <person name="Aken S.V."/>
            <person name="Utterback T."/>
            <person name="Reidmuller S."/>
            <person name="Feldblyum T."/>
            <person name="Hsiao J."/>
            <person name="Zismann V."/>
            <person name="Iobst S."/>
            <person name="de Vazeille A.R."/>
            <person name="Buell C.R."/>
            <person name="Ying K."/>
            <person name="Li Y."/>
            <person name="Lu T."/>
            <person name="Huang Y."/>
            <person name="Zhao Q."/>
            <person name="Feng Q."/>
            <person name="Zhang L."/>
            <person name="Zhu J."/>
            <person name="Weng Q."/>
            <person name="Mu J."/>
            <person name="Lu Y."/>
            <person name="Fan D."/>
            <person name="Liu Y."/>
            <person name="Guan J."/>
            <person name="Zhang Y."/>
            <person name="Yu S."/>
            <person name="Liu X."/>
            <person name="Zhang Y."/>
            <person name="Hong G."/>
            <person name="Han B."/>
            <person name="Choisne N."/>
            <person name="Demange N."/>
            <person name="Orjeda G."/>
            <person name="Samain S."/>
            <person name="Cattolico L."/>
            <person name="Pelletier E."/>
            <person name="Couloux A."/>
            <person name="Segurens B."/>
            <person name="Wincker P."/>
            <person name="D'Hont A."/>
            <person name="Scarpelli C."/>
            <person name="Weissenbach J."/>
            <person name="Salanoubat M."/>
            <person name="Quetier F."/>
            <person name="Yu Y."/>
            <person name="Kim H.R."/>
            <person name="Rambo T."/>
            <person name="Currie J."/>
            <person name="Collura K."/>
            <person name="Luo M."/>
            <person name="Yang T."/>
            <person name="Ammiraju J.S.S."/>
            <person name="Engler F."/>
            <person name="Soderlund C."/>
            <person name="Wing R.A."/>
            <person name="Palmer L.E."/>
            <person name="de la Bastide M."/>
            <person name="Spiegel L."/>
            <person name="Nascimento L."/>
            <person name="Zutavern T."/>
            <person name="O'Shaughnessy A."/>
            <person name="Dike S."/>
            <person name="Dedhia N."/>
            <person name="Preston R."/>
            <person name="Balija V."/>
            <person name="McCombie W.R."/>
            <person name="Chow T."/>
            <person name="Chen H."/>
            <person name="Chung M."/>
            <person name="Chen C."/>
            <person name="Shaw J."/>
            <person name="Wu H."/>
            <person name="Hsiao K."/>
            <person name="Chao Y."/>
            <person name="Chu M."/>
            <person name="Cheng C."/>
            <person name="Hour A."/>
            <person name="Lee P."/>
            <person name="Lin S."/>
            <person name="Lin Y."/>
            <person name="Liou J."/>
            <person name="Liu S."/>
            <person name="Hsing Y."/>
            <person name="Raghuvanshi S."/>
            <person name="Mohanty A."/>
            <person name="Bharti A.K."/>
            <person name="Gaur A."/>
            <person name="Gupta V."/>
            <person name="Kumar D."/>
            <person name="Ravi V."/>
            <person name="Vij S."/>
            <person name="Kapur A."/>
            <person name="Khurana P."/>
            <person name="Khurana P."/>
            <person name="Khurana J.P."/>
            <person name="Tyagi A.K."/>
            <person name="Gaikwad K."/>
            <person name="Singh A."/>
            <person name="Dalal V."/>
            <person name="Srivastava S."/>
            <person name="Dixit A."/>
            <person name="Pal A.K."/>
            <person name="Ghazi I.A."/>
            <person name="Yadav M."/>
            <person name="Pandit A."/>
            <person name="Bhargava A."/>
            <person name="Sureshbabu K."/>
            <person name="Batra K."/>
            <person name="Sharma T.R."/>
            <person name="Mohapatra T."/>
            <person name="Singh N.K."/>
            <person name="Messing J."/>
            <person name="Nelson A.B."/>
            <person name="Fuks G."/>
            <person name="Kavchok S."/>
            <person name="Keizer G."/>
            <person name="Linton E."/>
            <person name="Llaca V."/>
            <person name="Song R."/>
            <person name="Tanyolac B."/>
            <person name="Young S."/>
            <person name="Ho-Il K."/>
            <person name="Hahn J.H."/>
            <person name="Sangsakoo G."/>
            <person name="Vanavichit A."/>
            <person name="de Mattos Luiz.A.T."/>
            <person name="Zimmer P.D."/>
            <person name="Malone G."/>
            <person name="Dellagostin O."/>
            <person name="de Oliveira A.C."/>
            <person name="Bevan M."/>
            <person name="Bancroft I."/>
            <person name="Minx P."/>
            <person name="Cordum H."/>
            <person name="Wilson R."/>
            <person name="Cheng Z."/>
            <person name="Jin W."/>
            <person name="Jiang J."/>
            <person name="Leong S.A."/>
            <person name="Iwama H."/>
            <person name="Gojobori T."/>
            <person name="Itoh T."/>
            <person name="Niimura Y."/>
            <person name="Fujii Y."/>
            <person name="Habara T."/>
            <person name="Sakai H."/>
            <person name="Sato Y."/>
            <person name="Wilson G."/>
            <person name="Kumar K."/>
            <person name="McCouch S."/>
            <person name="Juretic N."/>
            <person name="Hoen D."/>
            <person name="Wright S."/>
            <person name="Bruskiewich R."/>
            <person name="Bureau T."/>
            <person name="Miyao A."/>
            <person name="Hirochika H."/>
            <person name="Nishikawa T."/>
            <person name="Kadowaki K."/>
            <person name="Sugiura M."/>
            <person name="Burr B."/>
            <person name="Sasaki T."/>
        </authorList>
    </citation>
    <scope>NUCLEOTIDE SEQUENCE [LARGE SCALE GENOMIC DNA]</scope>
    <source>
        <strain evidence="2">cv. Nipponbare</strain>
    </source>
</reference>
<evidence type="ECO:0000313" key="1">
    <source>
        <dbReference type="EMBL" id="BAC84094.1"/>
    </source>
</evidence>
<reference evidence="2" key="2">
    <citation type="journal article" date="2008" name="Nucleic Acids Res.">
        <title>The rice annotation project database (RAP-DB): 2008 update.</title>
        <authorList>
            <consortium name="The rice annotation project (RAP)"/>
        </authorList>
    </citation>
    <scope>GENOME REANNOTATION</scope>
    <source>
        <strain evidence="2">cv. Nipponbare</strain>
    </source>
</reference>
<dbReference type="Proteomes" id="UP000000763">
    <property type="component" value="Chromosome 7"/>
</dbReference>
<protein>
    <submittedName>
        <fullName evidence="1">Uncharacterized protein</fullName>
    </submittedName>
</protein>
<name>Q6Z3V1_ORYSJ</name>
<organism evidence="1 2">
    <name type="scientific">Oryza sativa subsp. japonica</name>
    <name type="common">Rice</name>
    <dbReference type="NCBI Taxonomy" id="39947"/>
    <lineage>
        <taxon>Eukaryota</taxon>
        <taxon>Viridiplantae</taxon>
        <taxon>Streptophyta</taxon>
        <taxon>Embryophyta</taxon>
        <taxon>Tracheophyta</taxon>
        <taxon>Spermatophyta</taxon>
        <taxon>Magnoliopsida</taxon>
        <taxon>Liliopsida</taxon>
        <taxon>Poales</taxon>
        <taxon>Poaceae</taxon>
        <taxon>BOP clade</taxon>
        <taxon>Oryzoideae</taxon>
        <taxon>Oryzeae</taxon>
        <taxon>Oryzinae</taxon>
        <taxon>Oryza</taxon>
        <taxon>Oryza sativa</taxon>
    </lineage>
</organism>